<accession>A0A1E4TWW8</accession>
<dbReference type="PANTHER" id="PTHR39142:SF1">
    <property type="entry name" value="AEL197CP"/>
    <property type="match status" value="1"/>
</dbReference>
<sequence length="552" mass="61634">MNAIIVALILLVELLVAKDIKIDRQYTVVNPIDKRDLLTSLEDADTLSEWAPVSSSIGSNQTQFYEFVVNTTHTGVGDYYEILIFLSGNICSLPNGLSSTSDDEADETLKVYYTFNQTAVDNGISGLDYFSFSDGYLQGLISNPTADPFSNLYILVVSPIIDDLQSNWTYEIGISQNDLVFQWDDRSWANLVDADDNSALFITGNLTVDANGESYNSDIYDLYIFDYEDKDYFDGLNKSWCAVRNGPALLTSQNMTRSLQHRNGGLQQQFYVEGLNKSTKYIVYLAQDFSGTSSGGAIFEQFEFETMDEDSCKLIYDLSFCDGVSYSVPVSTGFLDPSNETAYLNMDYLSSLYDNYTAKLYESFAKAIQIIACDDILDARYSPIVTCDDCKASYKDWLCAVTIPRCSTRNVTGYKYREEGASRNSFINDVIVPPQPYFEVLPCLNVCHAIVRDCPSDFSFACPSDNRSIQLSYYWDDVDSEYVTCNYVGDSSNGTSSTSTTSSSSSSTTTTSSDSTTNNKMIRAVTANLGFKQVNMEIWIIILCWIVNLVNI</sequence>
<name>A0A1E4TWW8_PACTA</name>
<dbReference type="Proteomes" id="UP000094236">
    <property type="component" value="Unassembled WGS sequence"/>
</dbReference>
<dbReference type="PANTHER" id="PTHR39142">
    <property type="entry name" value="MID1P"/>
    <property type="match status" value="1"/>
</dbReference>
<gene>
    <name evidence="3" type="ORF">PACTADRAFT_49633</name>
</gene>
<dbReference type="InterPro" id="IPR024338">
    <property type="entry name" value="MID1/Yam8"/>
</dbReference>
<dbReference type="InterPro" id="IPR036790">
    <property type="entry name" value="Frizzled_dom_sf"/>
</dbReference>
<dbReference type="AlphaFoldDB" id="A0A1E4TWW8"/>
<evidence type="ECO:0000313" key="3">
    <source>
        <dbReference type="EMBL" id="ODV96252.1"/>
    </source>
</evidence>
<dbReference type="GO" id="GO:0005262">
    <property type="term" value="F:calcium channel activity"/>
    <property type="evidence" value="ECO:0007669"/>
    <property type="project" value="InterPro"/>
</dbReference>
<feature type="region of interest" description="Disordered" evidence="1">
    <location>
        <begin position="491"/>
        <end position="516"/>
    </location>
</feature>
<evidence type="ECO:0000256" key="2">
    <source>
        <dbReference type="SAM" id="SignalP"/>
    </source>
</evidence>
<dbReference type="Pfam" id="PF12929">
    <property type="entry name" value="Mid1"/>
    <property type="match status" value="1"/>
</dbReference>
<protein>
    <recommendedName>
        <fullName evidence="5">FZ domain-containing protein</fullName>
    </recommendedName>
</protein>
<keyword evidence="4" id="KW-1185">Reference proteome</keyword>
<keyword evidence="2" id="KW-0732">Signal</keyword>
<evidence type="ECO:0008006" key="5">
    <source>
        <dbReference type="Google" id="ProtNLM"/>
    </source>
</evidence>
<evidence type="ECO:0000256" key="1">
    <source>
        <dbReference type="SAM" id="MobiDB-lite"/>
    </source>
</evidence>
<evidence type="ECO:0000313" key="4">
    <source>
        <dbReference type="Proteomes" id="UP000094236"/>
    </source>
</evidence>
<reference evidence="4" key="1">
    <citation type="submission" date="2016-05" db="EMBL/GenBank/DDBJ databases">
        <title>Comparative genomics of biotechnologically important yeasts.</title>
        <authorList>
            <consortium name="DOE Joint Genome Institute"/>
            <person name="Riley R."/>
            <person name="Haridas S."/>
            <person name="Wolfe K.H."/>
            <person name="Lopes M.R."/>
            <person name="Hittinger C.T."/>
            <person name="Goker M."/>
            <person name="Salamov A."/>
            <person name="Wisecaver J."/>
            <person name="Long T.M."/>
            <person name="Aerts A.L."/>
            <person name="Barry K."/>
            <person name="Choi C."/>
            <person name="Clum A."/>
            <person name="Coughlan A.Y."/>
            <person name="Deshpande S."/>
            <person name="Douglass A.P."/>
            <person name="Hanson S.J."/>
            <person name="Klenk H.-P."/>
            <person name="Labutti K."/>
            <person name="Lapidus A."/>
            <person name="Lindquist E."/>
            <person name="Lipzen A."/>
            <person name="Meier-Kolthoff J.P."/>
            <person name="Ohm R.A."/>
            <person name="Otillar R.P."/>
            <person name="Pangilinan J."/>
            <person name="Peng Y."/>
            <person name="Rokas A."/>
            <person name="Rosa C.A."/>
            <person name="Scheuner C."/>
            <person name="Sibirny A.A."/>
            <person name="Slot J.C."/>
            <person name="Stielow J.B."/>
            <person name="Sun H."/>
            <person name="Kurtzman C.P."/>
            <person name="Blackwell M."/>
            <person name="Grigoriev I.V."/>
            <person name="Jeffries T.W."/>
        </authorList>
    </citation>
    <scope>NUCLEOTIDE SEQUENCE [LARGE SCALE GENOMIC DNA]</scope>
    <source>
        <strain evidence="4">NRRL Y-2460</strain>
    </source>
</reference>
<dbReference type="GO" id="GO:0098703">
    <property type="term" value="P:calcium ion import across plasma membrane"/>
    <property type="evidence" value="ECO:0007669"/>
    <property type="project" value="InterPro"/>
</dbReference>
<dbReference type="STRING" id="669874.A0A1E4TWW8"/>
<proteinExistence type="predicted"/>
<organism evidence="3 4">
    <name type="scientific">Pachysolen tannophilus NRRL Y-2460</name>
    <dbReference type="NCBI Taxonomy" id="669874"/>
    <lineage>
        <taxon>Eukaryota</taxon>
        <taxon>Fungi</taxon>
        <taxon>Dikarya</taxon>
        <taxon>Ascomycota</taxon>
        <taxon>Saccharomycotina</taxon>
        <taxon>Pichiomycetes</taxon>
        <taxon>Pachysolenaceae</taxon>
        <taxon>Pachysolen</taxon>
    </lineage>
</organism>
<feature type="signal peptide" evidence="2">
    <location>
        <begin position="1"/>
        <end position="17"/>
    </location>
</feature>
<dbReference type="Gene3D" id="1.10.2000.10">
    <property type="entry name" value="Frizzled cysteine-rich domain"/>
    <property type="match status" value="1"/>
</dbReference>
<dbReference type="EMBL" id="KV454013">
    <property type="protein sequence ID" value="ODV96252.1"/>
    <property type="molecule type" value="Genomic_DNA"/>
</dbReference>
<dbReference type="OrthoDB" id="5405745at2759"/>
<feature type="chain" id="PRO_5009163415" description="FZ domain-containing protein" evidence="2">
    <location>
        <begin position="18"/>
        <end position="552"/>
    </location>
</feature>